<reference evidence="2" key="1">
    <citation type="submission" date="2018-05" db="EMBL/GenBank/DDBJ databases">
        <authorList>
            <person name="Lanie J.A."/>
            <person name="Ng W.-L."/>
            <person name="Kazmierczak K.M."/>
            <person name="Andrzejewski T.M."/>
            <person name="Davidsen T.M."/>
            <person name="Wayne K.J."/>
            <person name="Tettelin H."/>
            <person name="Glass J.I."/>
            <person name="Rusch D."/>
            <person name="Podicherti R."/>
            <person name="Tsui H.-C.T."/>
            <person name="Winkler M.E."/>
        </authorList>
    </citation>
    <scope>NUCLEOTIDE SEQUENCE</scope>
</reference>
<gene>
    <name evidence="2" type="ORF">METZ01_LOCUS284919</name>
</gene>
<dbReference type="PRINTS" id="PR00303">
    <property type="entry name" value="SECYTRNLCASE"/>
</dbReference>
<dbReference type="GO" id="GO:0016020">
    <property type="term" value="C:membrane"/>
    <property type="evidence" value="ECO:0007669"/>
    <property type="project" value="InterPro"/>
</dbReference>
<feature type="transmembrane region" description="Helical" evidence="1">
    <location>
        <begin position="43"/>
        <end position="64"/>
    </location>
</feature>
<dbReference type="Pfam" id="PF00344">
    <property type="entry name" value="SecY"/>
    <property type="match status" value="1"/>
</dbReference>
<evidence type="ECO:0000256" key="1">
    <source>
        <dbReference type="SAM" id="Phobius"/>
    </source>
</evidence>
<name>A0A382L8C1_9ZZZZ</name>
<dbReference type="PANTHER" id="PTHR10906">
    <property type="entry name" value="SECY/SEC61-ALPHA FAMILY MEMBER"/>
    <property type="match status" value="1"/>
</dbReference>
<proteinExistence type="predicted"/>
<feature type="transmembrane region" description="Helical" evidence="1">
    <location>
        <begin position="199"/>
        <end position="221"/>
    </location>
</feature>
<feature type="non-terminal residue" evidence="2">
    <location>
        <position position="1"/>
    </location>
</feature>
<evidence type="ECO:0008006" key="3">
    <source>
        <dbReference type="Google" id="ProtNLM"/>
    </source>
</evidence>
<dbReference type="InterPro" id="IPR023201">
    <property type="entry name" value="SecY_dom_sf"/>
</dbReference>
<dbReference type="SUPFAM" id="SSF103491">
    <property type="entry name" value="Preprotein translocase SecY subunit"/>
    <property type="match status" value="1"/>
</dbReference>
<dbReference type="EMBL" id="UINC01084959">
    <property type="protein sequence ID" value="SVC32065.1"/>
    <property type="molecule type" value="Genomic_DNA"/>
</dbReference>
<keyword evidence="1" id="KW-0472">Membrane</keyword>
<sequence length="288" mass="31622">TEYGIGNGTSLLIMAGIISDVPAAIAELIRRVFLATPDDRPFEVTYCLLIIAMFVAIVAAVVFITKGQRRIPIQQQRAVKGRRVYGGQRQYMPVKVNAAGVLPVIFASSLLMIPTLFLGSVAYGGEGWFFGFLQFLDTAFARNGFLYIFCFIGMIVFFTYFWTSLYYNPVEIAGNMKEYGSFIPGIRPGRRTAEYLEKIFKRITLAGAVFLCLIALVPNVIMGNVPGMSFLVTQFLGGTSILIVVGVSLDFVEKIESQLLVRQYEGFMRGGETPRGGGGGPKKTVPAE</sequence>
<organism evidence="2">
    <name type="scientific">marine metagenome</name>
    <dbReference type="NCBI Taxonomy" id="408172"/>
    <lineage>
        <taxon>unclassified sequences</taxon>
        <taxon>metagenomes</taxon>
        <taxon>ecological metagenomes</taxon>
    </lineage>
</organism>
<feature type="transmembrane region" description="Helical" evidence="1">
    <location>
        <begin position="98"/>
        <end position="124"/>
    </location>
</feature>
<accession>A0A382L8C1</accession>
<dbReference type="GO" id="GO:0015031">
    <property type="term" value="P:protein transport"/>
    <property type="evidence" value="ECO:0007669"/>
    <property type="project" value="InterPro"/>
</dbReference>
<keyword evidence="1" id="KW-1133">Transmembrane helix</keyword>
<feature type="transmembrane region" description="Helical" evidence="1">
    <location>
        <begin position="144"/>
        <end position="167"/>
    </location>
</feature>
<protein>
    <recommendedName>
        <fullName evidence="3">Preprotein translocase subunit SecY</fullName>
    </recommendedName>
</protein>
<dbReference type="Gene3D" id="1.10.3370.10">
    <property type="entry name" value="SecY subunit domain"/>
    <property type="match status" value="1"/>
</dbReference>
<evidence type="ECO:0000313" key="2">
    <source>
        <dbReference type="EMBL" id="SVC32065.1"/>
    </source>
</evidence>
<keyword evidence="1" id="KW-0812">Transmembrane</keyword>
<dbReference type="InterPro" id="IPR002208">
    <property type="entry name" value="SecY/SEC61-alpha"/>
</dbReference>
<dbReference type="AlphaFoldDB" id="A0A382L8C1"/>
<feature type="transmembrane region" description="Helical" evidence="1">
    <location>
        <begin position="227"/>
        <end position="252"/>
    </location>
</feature>